<organism evidence="2">
    <name type="scientific">uncultured marine virus</name>
    <dbReference type="NCBI Taxonomy" id="186617"/>
    <lineage>
        <taxon>Viruses</taxon>
        <taxon>environmental samples</taxon>
    </lineage>
</organism>
<evidence type="ECO:0000313" key="2">
    <source>
        <dbReference type="EMBL" id="AKH48428.1"/>
    </source>
</evidence>
<reference evidence="2" key="1">
    <citation type="journal article" date="2015" name="Front. Microbiol.">
        <title>Combining genomic sequencing methods to explore viral diversity and reveal potential virus-host interactions.</title>
        <authorList>
            <person name="Chow C.E."/>
            <person name="Winget D.M."/>
            <person name="White R.A.III."/>
            <person name="Hallam S.J."/>
            <person name="Suttle C.A."/>
        </authorList>
    </citation>
    <scope>NUCLEOTIDE SEQUENCE</scope>
    <source>
        <strain evidence="2">Oxic1_8</strain>
    </source>
</reference>
<name>A0A0F7LA80_9VIRU</name>
<evidence type="ECO:0000256" key="1">
    <source>
        <dbReference type="SAM" id="MobiDB-lite"/>
    </source>
</evidence>
<proteinExistence type="predicted"/>
<reference evidence="2" key="2">
    <citation type="submission" date="2015-03" db="EMBL/GenBank/DDBJ databases">
        <authorList>
            <person name="Chow C.-E.T."/>
            <person name="Winget D.M."/>
            <person name="White R.A.III."/>
            <person name="Hallam S.J."/>
            <person name="Suttle C.A."/>
        </authorList>
    </citation>
    <scope>NUCLEOTIDE SEQUENCE</scope>
    <source>
        <strain evidence="2">Oxic1_8</strain>
    </source>
</reference>
<feature type="region of interest" description="Disordered" evidence="1">
    <location>
        <begin position="1"/>
        <end position="23"/>
    </location>
</feature>
<sequence length="68" mass="7464">MCSPCRPPTCQRPTAKSSLTTRRTTNLSLSTLSGRILSRHLVELPLATFSTTTAPTGRTSRKVPTTRY</sequence>
<protein>
    <submittedName>
        <fullName evidence="2">Uncharacterized protein</fullName>
    </submittedName>
</protein>
<accession>A0A0F7LA80</accession>
<dbReference type="EMBL" id="KR029603">
    <property type="protein sequence ID" value="AKH48428.1"/>
    <property type="molecule type" value="Genomic_DNA"/>
</dbReference>